<reference evidence="2" key="1">
    <citation type="journal article" date="2020" name="Nat. Genet.">
        <title>Genomic diversifications of five Gossypium allopolyploid species and their impact on cotton improvement.</title>
        <authorList>
            <person name="Chen Z.J."/>
            <person name="Sreedasyam A."/>
            <person name="Ando A."/>
            <person name="Song Q."/>
            <person name="De Santiago L.M."/>
            <person name="Hulse-Kemp A.M."/>
            <person name="Ding M."/>
            <person name="Ye W."/>
            <person name="Kirkbride R.C."/>
            <person name="Jenkins J."/>
            <person name="Plott C."/>
            <person name="Lovell J."/>
            <person name="Lin Y.M."/>
            <person name="Vaughn R."/>
            <person name="Liu B."/>
            <person name="Simpson S."/>
            <person name="Scheffler B.E."/>
            <person name="Wen L."/>
            <person name="Saski C.A."/>
            <person name="Grover C.E."/>
            <person name="Hu G."/>
            <person name="Conover J.L."/>
            <person name="Carlson J.W."/>
            <person name="Shu S."/>
            <person name="Boston L.B."/>
            <person name="Williams M."/>
            <person name="Peterson D.G."/>
            <person name="McGee K."/>
            <person name="Jones D.C."/>
            <person name="Wendel J.F."/>
            <person name="Stelly D.M."/>
            <person name="Grimwood J."/>
            <person name="Schmutz J."/>
        </authorList>
    </citation>
    <scope>NUCLEOTIDE SEQUENCE [LARGE SCALE GENOMIC DNA]</scope>
    <source>
        <strain evidence="2">cv. TM-1</strain>
    </source>
</reference>
<keyword evidence="2" id="KW-1185">Reference proteome</keyword>
<name>A0A1U8NFH6_GOSHI</name>
<dbReference type="Proteomes" id="UP000818029">
    <property type="component" value="Chromosome A04"/>
</dbReference>
<protein>
    <recommendedName>
        <fullName evidence="4">Gag-Pol polyprotein</fullName>
    </recommendedName>
</protein>
<dbReference type="RefSeq" id="XP_016737791.1">
    <property type="nucleotide sequence ID" value="XM_016882302.1"/>
</dbReference>
<dbReference type="AlphaFoldDB" id="A0A1U8NFH6"/>
<proteinExistence type="predicted"/>
<gene>
    <name evidence="3" type="primary">LOC107947777</name>
</gene>
<dbReference type="PANTHER" id="PTHR34482:SF36">
    <property type="entry name" value="RETROTRANSPOSON GAG DOMAIN-CONTAINING PROTEIN"/>
    <property type="match status" value="1"/>
</dbReference>
<evidence type="ECO:0000256" key="1">
    <source>
        <dbReference type="SAM" id="MobiDB-lite"/>
    </source>
</evidence>
<dbReference type="PANTHER" id="PTHR34482">
    <property type="entry name" value="DNA DAMAGE-INDUCIBLE PROTEIN 1-LIKE"/>
    <property type="match status" value="1"/>
</dbReference>
<dbReference type="GeneID" id="107947777"/>
<dbReference type="KEGG" id="ghi:107947777"/>
<organism evidence="2 3">
    <name type="scientific">Gossypium hirsutum</name>
    <name type="common">Upland cotton</name>
    <name type="synonym">Gossypium mexicanum</name>
    <dbReference type="NCBI Taxonomy" id="3635"/>
    <lineage>
        <taxon>Eukaryota</taxon>
        <taxon>Viridiplantae</taxon>
        <taxon>Streptophyta</taxon>
        <taxon>Embryophyta</taxon>
        <taxon>Tracheophyta</taxon>
        <taxon>Spermatophyta</taxon>
        <taxon>Magnoliopsida</taxon>
        <taxon>eudicotyledons</taxon>
        <taxon>Gunneridae</taxon>
        <taxon>Pentapetalae</taxon>
        <taxon>rosids</taxon>
        <taxon>malvids</taxon>
        <taxon>Malvales</taxon>
        <taxon>Malvaceae</taxon>
        <taxon>Malvoideae</taxon>
        <taxon>Gossypium</taxon>
    </lineage>
</organism>
<evidence type="ECO:0008006" key="4">
    <source>
        <dbReference type="Google" id="ProtNLM"/>
    </source>
</evidence>
<dbReference type="PaxDb" id="3635-A0A1U8NFH6"/>
<evidence type="ECO:0000313" key="3">
    <source>
        <dbReference type="RefSeq" id="XP_016737791.1"/>
    </source>
</evidence>
<accession>A0A1U8NFH6</accession>
<reference evidence="3" key="2">
    <citation type="submission" date="2025-08" db="UniProtKB">
        <authorList>
            <consortium name="RefSeq"/>
        </authorList>
    </citation>
    <scope>IDENTIFICATION</scope>
</reference>
<sequence>MCKRFEEGLNEKIKLLIGILEIQEFAALANRAKKAEELNSKENQAMREARVSSKRSSSKTHSFPTKKSMSHQECSTASVGYSGRTRSSKRHNSKSSSPMVTSVGSVDDKKLRCKSCNKFHFGECRMKSGAYYKCGSFNHFLRYCPEQADKEVDLAPKLNVPISRGRPLRHPRSASASQIVAKDTTVKSEARALARTCAMHAREKASAPDVITGIFSIMILMLLP</sequence>
<feature type="region of interest" description="Disordered" evidence="1">
    <location>
        <begin position="37"/>
        <end position="103"/>
    </location>
</feature>
<feature type="compositionally biased region" description="Basic and acidic residues" evidence="1">
    <location>
        <begin position="37"/>
        <end position="51"/>
    </location>
</feature>
<evidence type="ECO:0000313" key="2">
    <source>
        <dbReference type="Proteomes" id="UP000818029"/>
    </source>
</evidence>
<feature type="compositionally biased region" description="Polar residues" evidence="1">
    <location>
        <begin position="63"/>
        <end position="79"/>
    </location>
</feature>